<dbReference type="Gene3D" id="4.10.40.20">
    <property type="match status" value="1"/>
</dbReference>
<protein>
    <submittedName>
        <fullName evidence="2">Neuroparsin II</fullName>
    </submittedName>
</protein>
<reference evidence="2" key="1">
    <citation type="submission" date="2018-01" db="EMBL/GenBank/DDBJ databases">
        <authorList>
            <person name="Shan D."/>
        </authorList>
    </citation>
    <scope>NUCLEOTIDE SEQUENCE</scope>
</reference>
<dbReference type="AlphaFoldDB" id="A0A6M2RAJ9"/>
<feature type="signal peptide" evidence="1">
    <location>
        <begin position="1"/>
        <end position="26"/>
    </location>
</feature>
<name>A0A6M2RAJ9_MACNP</name>
<evidence type="ECO:0000313" key="2">
    <source>
        <dbReference type="EMBL" id="QBG05397.1"/>
    </source>
</evidence>
<feature type="chain" id="PRO_5026674252" evidence="1">
    <location>
        <begin position="27"/>
        <end position="100"/>
    </location>
</feature>
<dbReference type="Pfam" id="PF07327">
    <property type="entry name" value="Neuroparsin"/>
    <property type="match status" value="1"/>
</dbReference>
<keyword evidence="1" id="KW-0732">Signal</keyword>
<dbReference type="InterPro" id="IPR010850">
    <property type="entry name" value="Neuroparsin"/>
</dbReference>
<accession>A0A6M2RAJ9</accession>
<proteinExistence type="evidence at transcript level"/>
<dbReference type="EMBL" id="MG783404">
    <property type="protein sequence ID" value="QBG05397.1"/>
    <property type="molecule type" value="mRNA"/>
</dbReference>
<sequence precursor="true">MNSFRSFVIYVFLVAVMLSLIQLVSASPLCPGSHQTEQDLSKCKYGTAVGWCGNLECAKGPGERCGGNWLEHGSCGEGMYCGCGYCAGCYIVKCAPRLFC</sequence>
<evidence type="ECO:0000256" key="1">
    <source>
        <dbReference type="SAM" id="SignalP"/>
    </source>
</evidence>
<organism evidence="2">
    <name type="scientific">Macrobrachium nipponense</name>
    <name type="common">Oriental river shrimp</name>
    <name type="synonym">Palaemon nipponensis</name>
    <dbReference type="NCBI Taxonomy" id="159736"/>
    <lineage>
        <taxon>Eukaryota</taxon>
        <taxon>Metazoa</taxon>
        <taxon>Ecdysozoa</taxon>
        <taxon>Arthropoda</taxon>
        <taxon>Crustacea</taxon>
        <taxon>Multicrustacea</taxon>
        <taxon>Malacostraca</taxon>
        <taxon>Eumalacostraca</taxon>
        <taxon>Eucarida</taxon>
        <taxon>Decapoda</taxon>
        <taxon>Pleocyemata</taxon>
        <taxon>Caridea</taxon>
        <taxon>Palaemonoidea</taxon>
        <taxon>Palaemonidae</taxon>
        <taxon>Macrobrachium</taxon>
    </lineage>
</organism>